<evidence type="ECO:0000313" key="2">
    <source>
        <dbReference type="Proteomes" id="UP001527925"/>
    </source>
</evidence>
<dbReference type="EMBL" id="JADGIZ020000030">
    <property type="protein sequence ID" value="KAL2914738.1"/>
    <property type="molecule type" value="Genomic_DNA"/>
</dbReference>
<proteinExistence type="predicted"/>
<organism evidence="1 2">
    <name type="scientific">Polyrhizophydium stewartii</name>
    <dbReference type="NCBI Taxonomy" id="2732419"/>
    <lineage>
        <taxon>Eukaryota</taxon>
        <taxon>Fungi</taxon>
        <taxon>Fungi incertae sedis</taxon>
        <taxon>Chytridiomycota</taxon>
        <taxon>Chytridiomycota incertae sedis</taxon>
        <taxon>Chytridiomycetes</taxon>
        <taxon>Rhizophydiales</taxon>
        <taxon>Rhizophydiales incertae sedis</taxon>
        <taxon>Polyrhizophydium</taxon>
    </lineage>
</organism>
<gene>
    <name evidence="1" type="primary">NUS1</name>
    <name evidence="1" type="ORF">HK105_205669</name>
</gene>
<protein>
    <submittedName>
        <fullName evidence="1">Ditrans,polycis-polyprenyl diphosphate synthase</fullName>
    </submittedName>
</protein>
<accession>A0ABR4N5C3</accession>
<sequence length="76" mass="8656">MVAERISRDFPAETEPDLAFVVGGDLGFTLCDAMPWSIRLTEFHHIPCLGFDGGIHPRDFRRGMVKFARCEQRFGK</sequence>
<dbReference type="Gene3D" id="3.40.1180.10">
    <property type="entry name" value="Decaprenyl diphosphate synthase-like"/>
    <property type="match status" value="1"/>
</dbReference>
<name>A0ABR4N5C3_9FUNG</name>
<dbReference type="InterPro" id="IPR036424">
    <property type="entry name" value="UPP_synth-like_sf"/>
</dbReference>
<dbReference type="Proteomes" id="UP001527925">
    <property type="component" value="Unassembled WGS sequence"/>
</dbReference>
<reference evidence="1 2" key="1">
    <citation type="submission" date="2023-09" db="EMBL/GenBank/DDBJ databases">
        <title>Pangenome analysis of Batrachochytrium dendrobatidis and related Chytrids.</title>
        <authorList>
            <person name="Yacoub M.N."/>
            <person name="Stajich J.E."/>
            <person name="James T.Y."/>
        </authorList>
    </citation>
    <scope>NUCLEOTIDE SEQUENCE [LARGE SCALE GENOMIC DNA]</scope>
    <source>
        <strain evidence="1 2">JEL0888</strain>
    </source>
</reference>
<evidence type="ECO:0000313" key="1">
    <source>
        <dbReference type="EMBL" id="KAL2914738.1"/>
    </source>
</evidence>
<keyword evidence="2" id="KW-1185">Reference proteome</keyword>
<comment type="caution">
    <text evidence="1">The sequence shown here is derived from an EMBL/GenBank/DDBJ whole genome shotgun (WGS) entry which is preliminary data.</text>
</comment>